<dbReference type="GO" id="GO:0009099">
    <property type="term" value="P:L-valine biosynthetic process"/>
    <property type="evidence" value="ECO:0007669"/>
    <property type="project" value="TreeGrafter"/>
</dbReference>
<dbReference type="PANTHER" id="PTHR18968">
    <property type="entry name" value="THIAMINE PYROPHOSPHATE ENZYMES"/>
    <property type="match status" value="1"/>
</dbReference>
<feature type="region of interest" description="Disordered" evidence="2">
    <location>
        <begin position="176"/>
        <end position="199"/>
    </location>
</feature>
<feature type="compositionally biased region" description="Basic and acidic residues" evidence="2">
    <location>
        <begin position="181"/>
        <end position="192"/>
    </location>
</feature>
<dbReference type="SUPFAM" id="SSF52518">
    <property type="entry name" value="Thiamin diphosphate-binding fold (THDP-binding)"/>
    <property type="match status" value="1"/>
</dbReference>
<dbReference type="GO" id="GO:0005948">
    <property type="term" value="C:acetolactate synthase complex"/>
    <property type="evidence" value="ECO:0007669"/>
    <property type="project" value="TreeGrafter"/>
</dbReference>
<evidence type="ECO:0000259" key="3">
    <source>
        <dbReference type="Pfam" id="PF02776"/>
    </source>
</evidence>
<dbReference type="AlphaFoldDB" id="K1T5Q0"/>
<name>K1T5Q0_9ZZZZ</name>
<protein>
    <submittedName>
        <fullName evidence="4">Acetolactate synthase, large subunit, biosynthetic type</fullName>
    </submittedName>
</protein>
<dbReference type="GO" id="GO:0030976">
    <property type="term" value="F:thiamine pyrophosphate binding"/>
    <property type="evidence" value="ECO:0007669"/>
    <property type="project" value="InterPro"/>
</dbReference>
<dbReference type="Gene3D" id="3.40.50.970">
    <property type="match status" value="1"/>
</dbReference>
<evidence type="ECO:0000313" key="4">
    <source>
        <dbReference type="EMBL" id="EKC64978.1"/>
    </source>
</evidence>
<dbReference type="InterPro" id="IPR012001">
    <property type="entry name" value="Thiamin_PyroP_enz_TPP-bd_dom"/>
</dbReference>
<sequence length="199" mass="20964">MQLTGSEILVECLKEQGVDTVFGYPGGAILNIYDALYKHSGEIKHILTSHEQGAAHAADGYARATGKVGVCMATSGPGATNLVTGIATAYMDSVPMVAITANVTLPLLGKDSFQEVDIAGVTMPITKHGYIVKNVEILADTIRKAFHIARSGRPGPVLIDITKDVTAATCEYTPVTIQPEGKSDPLHQRRTDAGSGNDT</sequence>
<feature type="domain" description="Thiamine pyrophosphate enzyme N-terminal TPP-binding" evidence="3">
    <location>
        <begin position="4"/>
        <end position="119"/>
    </location>
</feature>
<dbReference type="FunFam" id="3.40.50.970:FF:000007">
    <property type="entry name" value="Acetolactate synthase"/>
    <property type="match status" value="1"/>
</dbReference>
<accession>K1T5Q0</accession>
<reference evidence="4" key="1">
    <citation type="journal article" date="2013" name="Environ. Microbiol.">
        <title>Microbiota from the distal guts of lean and obese adolescents exhibit partial functional redundancy besides clear differences in community structure.</title>
        <authorList>
            <person name="Ferrer M."/>
            <person name="Ruiz A."/>
            <person name="Lanza F."/>
            <person name="Haange S.B."/>
            <person name="Oberbach A."/>
            <person name="Till H."/>
            <person name="Bargiela R."/>
            <person name="Campoy C."/>
            <person name="Segura M.T."/>
            <person name="Richter M."/>
            <person name="von Bergen M."/>
            <person name="Seifert J."/>
            <person name="Suarez A."/>
        </authorList>
    </citation>
    <scope>NUCLEOTIDE SEQUENCE</scope>
</reference>
<organism evidence="4">
    <name type="scientific">human gut metagenome</name>
    <dbReference type="NCBI Taxonomy" id="408170"/>
    <lineage>
        <taxon>unclassified sequences</taxon>
        <taxon>metagenomes</taxon>
        <taxon>organismal metagenomes</taxon>
    </lineage>
</organism>
<dbReference type="PANTHER" id="PTHR18968:SF13">
    <property type="entry name" value="ACETOLACTATE SYNTHASE CATALYTIC SUBUNIT, MITOCHONDRIAL"/>
    <property type="match status" value="1"/>
</dbReference>
<dbReference type="Pfam" id="PF02776">
    <property type="entry name" value="TPP_enzyme_N"/>
    <property type="match status" value="1"/>
</dbReference>
<evidence type="ECO:0000256" key="2">
    <source>
        <dbReference type="SAM" id="MobiDB-lite"/>
    </source>
</evidence>
<dbReference type="InterPro" id="IPR029061">
    <property type="entry name" value="THDP-binding"/>
</dbReference>
<dbReference type="GO" id="GO:0050660">
    <property type="term" value="F:flavin adenine dinucleotide binding"/>
    <property type="evidence" value="ECO:0007669"/>
    <property type="project" value="TreeGrafter"/>
</dbReference>
<proteinExistence type="inferred from homology"/>
<dbReference type="GO" id="GO:0003984">
    <property type="term" value="F:acetolactate synthase activity"/>
    <property type="evidence" value="ECO:0007669"/>
    <property type="project" value="TreeGrafter"/>
</dbReference>
<dbReference type="GO" id="GO:0009097">
    <property type="term" value="P:isoleucine biosynthetic process"/>
    <property type="evidence" value="ECO:0007669"/>
    <property type="project" value="TreeGrafter"/>
</dbReference>
<comment type="caution">
    <text evidence="4">The sequence shown here is derived from an EMBL/GenBank/DDBJ whole genome shotgun (WGS) entry which is preliminary data.</text>
</comment>
<evidence type="ECO:0000256" key="1">
    <source>
        <dbReference type="ARBA" id="ARBA00007812"/>
    </source>
</evidence>
<dbReference type="InterPro" id="IPR045229">
    <property type="entry name" value="TPP_enz"/>
</dbReference>
<gene>
    <name evidence="4" type="ORF">LEA_10571</name>
</gene>
<dbReference type="CDD" id="cd07035">
    <property type="entry name" value="TPP_PYR_POX_like"/>
    <property type="match status" value="1"/>
</dbReference>
<comment type="similarity">
    <text evidence="1">Belongs to the TPP enzyme family.</text>
</comment>
<dbReference type="EMBL" id="AJWY01007104">
    <property type="protein sequence ID" value="EKC64978.1"/>
    <property type="molecule type" value="Genomic_DNA"/>
</dbReference>